<accession>A0AAE0ZWI6</accession>
<dbReference type="EMBL" id="JAWDGP010003181">
    <property type="protein sequence ID" value="KAK3776725.1"/>
    <property type="molecule type" value="Genomic_DNA"/>
</dbReference>
<keyword evidence="2" id="KW-1185">Reference proteome</keyword>
<reference evidence="1" key="1">
    <citation type="journal article" date="2023" name="G3 (Bethesda)">
        <title>A reference genome for the long-term kleptoplast-retaining sea slug Elysia crispata morphotype clarki.</title>
        <authorList>
            <person name="Eastman K.E."/>
            <person name="Pendleton A.L."/>
            <person name="Shaikh M.A."/>
            <person name="Suttiyut T."/>
            <person name="Ogas R."/>
            <person name="Tomko P."/>
            <person name="Gavelis G."/>
            <person name="Widhalm J.R."/>
            <person name="Wisecaver J.H."/>
        </authorList>
    </citation>
    <scope>NUCLEOTIDE SEQUENCE</scope>
    <source>
        <strain evidence="1">ECLA1</strain>
    </source>
</reference>
<dbReference type="Proteomes" id="UP001283361">
    <property type="component" value="Unassembled WGS sequence"/>
</dbReference>
<name>A0AAE0ZWI6_9GAST</name>
<sequence>MACEEKTKQLCGASLFLTHQEIRSFSGKFGTIIEKHFHRLAANRTSGKLDRRDRTHYDFSTSVAVDDIDCQSWTDNFIPPPEDPNLPVLSSPASRMAGGKEDGKVFFF</sequence>
<evidence type="ECO:0000313" key="2">
    <source>
        <dbReference type="Proteomes" id="UP001283361"/>
    </source>
</evidence>
<gene>
    <name evidence="1" type="ORF">RRG08_019180</name>
</gene>
<evidence type="ECO:0000313" key="1">
    <source>
        <dbReference type="EMBL" id="KAK3776725.1"/>
    </source>
</evidence>
<comment type="caution">
    <text evidence="1">The sequence shown here is derived from an EMBL/GenBank/DDBJ whole genome shotgun (WGS) entry which is preliminary data.</text>
</comment>
<dbReference type="AlphaFoldDB" id="A0AAE0ZWI6"/>
<protein>
    <submittedName>
        <fullName evidence="1">Uncharacterized protein</fullName>
    </submittedName>
</protein>
<organism evidence="1 2">
    <name type="scientific">Elysia crispata</name>
    <name type="common">lettuce slug</name>
    <dbReference type="NCBI Taxonomy" id="231223"/>
    <lineage>
        <taxon>Eukaryota</taxon>
        <taxon>Metazoa</taxon>
        <taxon>Spiralia</taxon>
        <taxon>Lophotrochozoa</taxon>
        <taxon>Mollusca</taxon>
        <taxon>Gastropoda</taxon>
        <taxon>Heterobranchia</taxon>
        <taxon>Euthyneura</taxon>
        <taxon>Panpulmonata</taxon>
        <taxon>Sacoglossa</taxon>
        <taxon>Placobranchoidea</taxon>
        <taxon>Plakobranchidae</taxon>
        <taxon>Elysia</taxon>
    </lineage>
</organism>
<proteinExistence type="predicted"/>